<accession>A0ABW5ASY3</accession>
<dbReference type="Pfam" id="PF04248">
    <property type="entry name" value="NTP_transf_9"/>
    <property type="match status" value="1"/>
</dbReference>
<dbReference type="EMBL" id="JBHUHY010000002">
    <property type="protein sequence ID" value="MFD2185212.1"/>
    <property type="molecule type" value="Genomic_DNA"/>
</dbReference>
<evidence type="ECO:0000259" key="2">
    <source>
        <dbReference type="Pfam" id="PF04248"/>
    </source>
</evidence>
<feature type="domain" description="DUF427" evidence="2">
    <location>
        <begin position="60"/>
        <end position="148"/>
    </location>
</feature>
<gene>
    <name evidence="3" type="ORF">ACFSJT_00285</name>
</gene>
<evidence type="ECO:0000313" key="3">
    <source>
        <dbReference type="EMBL" id="MFD2185212.1"/>
    </source>
</evidence>
<organism evidence="3 4">
    <name type="scientific">Aquimarina celericrescens</name>
    <dbReference type="NCBI Taxonomy" id="1964542"/>
    <lineage>
        <taxon>Bacteria</taxon>
        <taxon>Pseudomonadati</taxon>
        <taxon>Bacteroidota</taxon>
        <taxon>Flavobacteriia</taxon>
        <taxon>Flavobacteriales</taxon>
        <taxon>Flavobacteriaceae</taxon>
        <taxon>Aquimarina</taxon>
    </lineage>
</organism>
<dbReference type="Gene3D" id="2.170.150.40">
    <property type="entry name" value="Domain of unknown function (DUF427)"/>
    <property type="match status" value="1"/>
</dbReference>
<sequence length="189" mass="21327">MGSNKKRKTTSNWLQKARESWSNTGNKRPPFAIAPKEGQRSVWDFPRPPIIEKVSKPVIVSHKGTGIAHSRDTLAVLETASPPTYYIPMRDINMSMLVSIPNKTSMCEWKGNAVYFTLKSFNNLPVAWSYPNPFPAFSALKDYLAFYPQHLECYIDGKQVEAQSSEFYAGWITPDLVGPFKGAPGTEHW</sequence>
<dbReference type="Proteomes" id="UP001597344">
    <property type="component" value="Unassembled WGS sequence"/>
</dbReference>
<feature type="region of interest" description="Disordered" evidence="1">
    <location>
        <begin position="1"/>
        <end position="35"/>
    </location>
</feature>
<dbReference type="PANTHER" id="PTHR43058:SF1">
    <property type="entry name" value="DUF427 DOMAIN-CONTAINING PROTEIN"/>
    <property type="match status" value="1"/>
</dbReference>
<reference evidence="4" key="1">
    <citation type="journal article" date="2019" name="Int. J. Syst. Evol. Microbiol.">
        <title>The Global Catalogue of Microorganisms (GCM) 10K type strain sequencing project: providing services to taxonomists for standard genome sequencing and annotation.</title>
        <authorList>
            <consortium name="The Broad Institute Genomics Platform"/>
            <consortium name="The Broad Institute Genome Sequencing Center for Infectious Disease"/>
            <person name="Wu L."/>
            <person name="Ma J."/>
        </authorList>
    </citation>
    <scope>NUCLEOTIDE SEQUENCE [LARGE SCALE GENOMIC DNA]</scope>
    <source>
        <strain evidence="4">DT92</strain>
    </source>
</reference>
<dbReference type="InterPro" id="IPR038694">
    <property type="entry name" value="DUF427_sf"/>
</dbReference>
<name>A0ABW5ASY3_9FLAO</name>
<dbReference type="PANTHER" id="PTHR43058">
    <property type="entry name" value="SLR0655 PROTEIN"/>
    <property type="match status" value="1"/>
</dbReference>
<keyword evidence="4" id="KW-1185">Reference proteome</keyword>
<evidence type="ECO:0000313" key="4">
    <source>
        <dbReference type="Proteomes" id="UP001597344"/>
    </source>
</evidence>
<proteinExistence type="predicted"/>
<comment type="caution">
    <text evidence="3">The sequence shown here is derived from an EMBL/GenBank/DDBJ whole genome shotgun (WGS) entry which is preliminary data.</text>
</comment>
<protein>
    <submittedName>
        <fullName evidence="3">DUF427 domain-containing protein</fullName>
    </submittedName>
</protein>
<evidence type="ECO:0000256" key="1">
    <source>
        <dbReference type="SAM" id="MobiDB-lite"/>
    </source>
</evidence>
<dbReference type="RefSeq" id="WP_378318165.1">
    <property type="nucleotide sequence ID" value="NZ_JBHUHY010000002.1"/>
</dbReference>
<feature type="compositionally biased region" description="Polar residues" evidence="1">
    <location>
        <begin position="10"/>
        <end position="26"/>
    </location>
</feature>
<dbReference type="InterPro" id="IPR007361">
    <property type="entry name" value="DUF427"/>
</dbReference>